<dbReference type="EMBL" id="JAJEQL010000008">
    <property type="protein sequence ID" value="MCC2199132.1"/>
    <property type="molecule type" value="Genomic_DNA"/>
</dbReference>
<feature type="transmembrane region" description="Helical" evidence="7">
    <location>
        <begin position="6"/>
        <end position="24"/>
    </location>
</feature>
<keyword evidence="5 7" id="KW-1133">Transmembrane helix</keyword>
<evidence type="ECO:0000256" key="2">
    <source>
        <dbReference type="ARBA" id="ARBA00005262"/>
    </source>
</evidence>
<dbReference type="RefSeq" id="WP_227620712.1">
    <property type="nucleotide sequence ID" value="NZ_JAJEQL010000008.1"/>
</dbReference>
<protein>
    <submittedName>
        <fullName evidence="8">Chromate transporter</fullName>
    </submittedName>
</protein>
<dbReference type="PANTHER" id="PTHR43663:SF1">
    <property type="entry name" value="CHROMATE TRANSPORTER"/>
    <property type="match status" value="1"/>
</dbReference>
<dbReference type="PANTHER" id="PTHR43663">
    <property type="entry name" value="CHROMATE TRANSPORT PROTEIN-RELATED"/>
    <property type="match status" value="1"/>
</dbReference>
<evidence type="ECO:0000256" key="3">
    <source>
        <dbReference type="ARBA" id="ARBA00022475"/>
    </source>
</evidence>
<name>A0ABS8F7C0_9FIRM</name>
<keyword evidence="3" id="KW-1003">Cell membrane</keyword>
<comment type="caution">
    <text evidence="8">The sequence shown here is derived from an EMBL/GenBank/DDBJ whole genome shotgun (WGS) entry which is preliminary data.</text>
</comment>
<feature type="transmembrane region" description="Helical" evidence="7">
    <location>
        <begin position="69"/>
        <end position="96"/>
    </location>
</feature>
<evidence type="ECO:0000256" key="1">
    <source>
        <dbReference type="ARBA" id="ARBA00004651"/>
    </source>
</evidence>
<evidence type="ECO:0000313" key="8">
    <source>
        <dbReference type="EMBL" id="MCC2199132.1"/>
    </source>
</evidence>
<accession>A0ABS8F7C0</accession>
<comment type="similarity">
    <text evidence="2">Belongs to the chromate ion transporter (CHR) (TC 2.A.51) family.</text>
</comment>
<keyword evidence="4 7" id="KW-0812">Transmembrane</keyword>
<evidence type="ECO:0000256" key="4">
    <source>
        <dbReference type="ARBA" id="ARBA00022692"/>
    </source>
</evidence>
<gene>
    <name evidence="8" type="ORF">LKD23_05070</name>
</gene>
<evidence type="ECO:0000313" key="9">
    <source>
        <dbReference type="Proteomes" id="UP001430637"/>
    </source>
</evidence>
<evidence type="ECO:0000256" key="6">
    <source>
        <dbReference type="ARBA" id="ARBA00023136"/>
    </source>
</evidence>
<reference evidence="8" key="1">
    <citation type="submission" date="2021-10" db="EMBL/GenBank/DDBJ databases">
        <title>Anaerobic single-cell dispensing facilitates the cultivation of human gut bacteria.</title>
        <authorList>
            <person name="Afrizal A."/>
        </authorList>
    </citation>
    <scope>NUCLEOTIDE SEQUENCE</scope>
    <source>
        <strain evidence="8">CLA-AA-H233</strain>
    </source>
</reference>
<sequence>MLLKLFLTFFEIGAVSFGGGYGMISLIREKVLLHGWLSEAEFLSFIAVSESTPGPLAVNMATFIGASQGGVLGALCATLGVVLPSFFIILLIAALIHDLLKYAGVEAFLSGVRPCVVALILSTALTMGLSTLLDISTAADAPAPSWQGIGLLALLAIVRLVWQKAKGKAPSPIGMILLSAVLGALLYQ</sequence>
<feature type="transmembrane region" description="Helical" evidence="7">
    <location>
        <begin position="169"/>
        <end position="187"/>
    </location>
</feature>
<evidence type="ECO:0000256" key="5">
    <source>
        <dbReference type="ARBA" id="ARBA00022989"/>
    </source>
</evidence>
<feature type="transmembrane region" description="Helical" evidence="7">
    <location>
        <begin position="145"/>
        <end position="162"/>
    </location>
</feature>
<dbReference type="InterPro" id="IPR003370">
    <property type="entry name" value="Chromate_transpt"/>
</dbReference>
<dbReference type="Pfam" id="PF02417">
    <property type="entry name" value="Chromate_transp"/>
    <property type="match status" value="1"/>
</dbReference>
<evidence type="ECO:0000256" key="7">
    <source>
        <dbReference type="SAM" id="Phobius"/>
    </source>
</evidence>
<feature type="transmembrane region" description="Helical" evidence="7">
    <location>
        <begin position="108"/>
        <end position="133"/>
    </location>
</feature>
<dbReference type="InterPro" id="IPR052518">
    <property type="entry name" value="CHR_Transporter"/>
</dbReference>
<keyword evidence="9" id="KW-1185">Reference proteome</keyword>
<proteinExistence type="inferred from homology"/>
<comment type="subcellular location">
    <subcellularLocation>
        <location evidence="1">Cell membrane</location>
        <topology evidence="1">Multi-pass membrane protein</topology>
    </subcellularLocation>
</comment>
<dbReference type="Proteomes" id="UP001430637">
    <property type="component" value="Unassembled WGS sequence"/>
</dbReference>
<organism evidence="8 9">
    <name type="scientific">Faecalibacterium butyricigenerans</name>
    <dbReference type="NCBI Taxonomy" id="1851427"/>
    <lineage>
        <taxon>Bacteria</taxon>
        <taxon>Bacillati</taxon>
        <taxon>Bacillota</taxon>
        <taxon>Clostridia</taxon>
        <taxon>Eubacteriales</taxon>
        <taxon>Oscillospiraceae</taxon>
        <taxon>Faecalibacterium</taxon>
    </lineage>
</organism>
<keyword evidence="6 7" id="KW-0472">Membrane</keyword>